<comment type="similarity">
    <text evidence="1 5">Belongs to the GTP cyclohydrolase I type 2/NIF3 family.</text>
</comment>
<dbReference type="NCBIfam" id="TIGR00486">
    <property type="entry name" value="YbgI_SA1388"/>
    <property type="match status" value="1"/>
</dbReference>
<dbReference type="InterPro" id="IPR002678">
    <property type="entry name" value="DUF34/NIF3"/>
</dbReference>
<protein>
    <recommendedName>
        <fullName evidence="3 5">GTP cyclohydrolase 1 type 2 homolog</fullName>
    </recommendedName>
</protein>
<dbReference type="GO" id="GO:0046872">
    <property type="term" value="F:metal ion binding"/>
    <property type="evidence" value="ECO:0007669"/>
    <property type="project" value="UniProtKB-UniRule"/>
</dbReference>
<evidence type="ECO:0000256" key="2">
    <source>
        <dbReference type="ARBA" id="ARBA00011643"/>
    </source>
</evidence>
<feature type="binding site" evidence="6">
    <location>
        <position position="66"/>
    </location>
    <ligand>
        <name>a divalent metal cation</name>
        <dbReference type="ChEBI" id="CHEBI:60240"/>
        <label>1</label>
    </ligand>
</feature>
<dbReference type="EMBL" id="FONA01000015">
    <property type="protein sequence ID" value="SFE64065.1"/>
    <property type="molecule type" value="Genomic_DNA"/>
</dbReference>
<dbReference type="OrthoDB" id="9792792at2"/>
<dbReference type="PIRSF" id="PIRSF037489">
    <property type="entry name" value="UCP037489_NIF3_YqfO"/>
    <property type="match status" value="1"/>
</dbReference>
<evidence type="ECO:0000256" key="1">
    <source>
        <dbReference type="ARBA" id="ARBA00006964"/>
    </source>
</evidence>
<keyword evidence="4 5" id="KW-0479">Metal-binding</keyword>
<feature type="binding site" evidence="6">
    <location>
        <position position="65"/>
    </location>
    <ligand>
        <name>a divalent metal cation</name>
        <dbReference type="ChEBI" id="CHEBI:60240"/>
        <label>1</label>
    </ligand>
</feature>
<dbReference type="FunFam" id="3.30.70.120:FF:000006">
    <property type="entry name" value="GTP cyclohydrolase 1 type 2 homolog"/>
    <property type="match status" value="1"/>
</dbReference>
<dbReference type="GO" id="GO:0005737">
    <property type="term" value="C:cytoplasm"/>
    <property type="evidence" value="ECO:0007669"/>
    <property type="project" value="TreeGrafter"/>
</dbReference>
<evidence type="ECO:0000256" key="4">
    <source>
        <dbReference type="ARBA" id="ARBA00022723"/>
    </source>
</evidence>
<dbReference type="PANTHER" id="PTHR13799">
    <property type="entry name" value="NGG1 INTERACTING FACTOR 3"/>
    <property type="match status" value="1"/>
</dbReference>
<dbReference type="AlphaFoldDB" id="A0A1I2C795"/>
<dbReference type="InterPro" id="IPR017221">
    <property type="entry name" value="DUF34/NIF3_bac"/>
</dbReference>
<proteinExistence type="inferred from homology"/>
<evidence type="ECO:0000313" key="7">
    <source>
        <dbReference type="EMBL" id="SFE64065.1"/>
    </source>
</evidence>
<dbReference type="Pfam" id="PF01784">
    <property type="entry name" value="DUF34_NIF3"/>
    <property type="match status" value="1"/>
</dbReference>
<dbReference type="SUPFAM" id="SSF102705">
    <property type="entry name" value="NIF3 (NGG1p interacting factor 3)-like"/>
    <property type="match status" value="1"/>
</dbReference>
<evidence type="ECO:0000256" key="6">
    <source>
        <dbReference type="PIRSR" id="PIRSR602678-1"/>
    </source>
</evidence>
<name>A0A1I2C795_9BACT</name>
<dbReference type="Gene3D" id="3.40.1390.30">
    <property type="entry name" value="NIF3 (NGG1p interacting factor 3)-like"/>
    <property type="match status" value="1"/>
</dbReference>
<reference evidence="7 8" key="1">
    <citation type="submission" date="2016-10" db="EMBL/GenBank/DDBJ databases">
        <authorList>
            <person name="de Groot N.N."/>
        </authorList>
    </citation>
    <scope>NUCLEOTIDE SEQUENCE [LARGE SCALE GENOMIC DNA]</scope>
    <source>
        <strain evidence="7 8">DSM 19012</strain>
    </source>
</reference>
<dbReference type="Gene3D" id="3.30.70.120">
    <property type="match status" value="1"/>
</dbReference>
<dbReference type="PANTHER" id="PTHR13799:SF14">
    <property type="entry name" value="GTP CYCLOHYDROLASE 1 TYPE 2 HOMOLOG"/>
    <property type="match status" value="1"/>
</dbReference>
<evidence type="ECO:0000256" key="5">
    <source>
        <dbReference type="PIRNR" id="PIRNR037489"/>
    </source>
</evidence>
<comment type="subunit">
    <text evidence="2">Homohexamer.</text>
</comment>
<evidence type="ECO:0000313" key="8">
    <source>
        <dbReference type="Proteomes" id="UP000181976"/>
    </source>
</evidence>
<dbReference type="eggNOG" id="COG0327">
    <property type="taxonomic scope" value="Bacteria"/>
</dbReference>
<dbReference type="STRING" id="385682.SAMN05444380_11532"/>
<feature type="binding site" evidence="6">
    <location>
        <position position="104"/>
    </location>
    <ligand>
        <name>a divalent metal cation</name>
        <dbReference type="ChEBI" id="CHEBI:60240"/>
        <label>1</label>
    </ligand>
</feature>
<dbReference type="FunFam" id="3.40.1390.30:FF:000001">
    <property type="entry name" value="GTP cyclohydrolase 1 type 2"/>
    <property type="match status" value="1"/>
</dbReference>
<feature type="binding site" evidence="6">
    <location>
        <position position="332"/>
    </location>
    <ligand>
        <name>a divalent metal cation</name>
        <dbReference type="ChEBI" id="CHEBI:60240"/>
        <label>1</label>
    </ligand>
</feature>
<dbReference type="InParanoid" id="A0A1I2C795"/>
<organism evidence="7 8">
    <name type="scientific">Thermophagus xiamenensis</name>
    <dbReference type="NCBI Taxonomy" id="385682"/>
    <lineage>
        <taxon>Bacteria</taxon>
        <taxon>Pseudomonadati</taxon>
        <taxon>Bacteroidota</taxon>
        <taxon>Bacteroidia</taxon>
        <taxon>Marinilabiliales</taxon>
        <taxon>Marinilabiliaceae</taxon>
        <taxon>Thermophagus</taxon>
    </lineage>
</organism>
<accession>A0A1I2C795</accession>
<gene>
    <name evidence="7" type="ORF">SAMN05444380_11532</name>
</gene>
<dbReference type="RefSeq" id="WP_010526061.1">
    <property type="nucleotide sequence ID" value="NZ_AFSL01000002.1"/>
</dbReference>
<dbReference type="InterPro" id="IPR036069">
    <property type="entry name" value="DUF34/NIF3_sf"/>
</dbReference>
<keyword evidence="8" id="KW-1185">Reference proteome</keyword>
<sequence>MVLLKHIIAEIEKFAPPAFQEDYDNTGLQTGTPDMEIKGVLITLDVTEEVIDDASKNGENLIVSHHPITLKGVKKLTGQTPPERILIKAIKKNIAIYSSHTSIDSVENGVSGILAKKLELNNIRVLSPRSNLLLKLVTFVPTRYAEKVRTAIFEAGAGVIGNYDCCSYNLEGIGTFRAGEGTNPFVGEQGNIHFEKEERIETVIPKHLTKQVLKALFDVHPYEEVAYDLYPLENVWNKVGFGAIGELKNPLSENEVLKRIKEVTGAECIRHTNLLNKPVKKVAVCGGSGSFLLNKAIQEGADVFVSSDFKYHQFQEADNKIVIADIGHYESEQLTKEVFFELLTKKFPNFAVRLTNVTTNPVKYF</sequence>
<evidence type="ECO:0000256" key="3">
    <source>
        <dbReference type="ARBA" id="ARBA00022112"/>
    </source>
</evidence>
<dbReference type="Proteomes" id="UP000181976">
    <property type="component" value="Unassembled WGS sequence"/>
</dbReference>
<feature type="binding site" evidence="6">
    <location>
        <position position="328"/>
    </location>
    <ligand>
        <name>a divalent metal cation</name>
        <dbReference type="ChEBI" id="CHEBI:60240"/>
        <label>1</label>
    </ligand>
</feature>
<dbReference type="InterPro" id="IPR015867">
    <property type="entry name" value="N-reg_PII/ATP_PRibTrfase_C"/>
</dbReference>